<comment type="caution">
    <text evidence="2">The sequence shown here is derived from an EMBL/GenBank/DDBJ whole genome shotgun (WGS) entry which is preliminary data.</text>
</comment>
<dbReference type="PANTHER" id="PTHR38693:SF1">
    <property type="entry name" value="UBIQUINONE BIOSYNTHESIS ACCESSORY FACTOR UBIJ"/>
    <property type="match status" value="1"/>
</dbReference>
<gene>
    <name evidence="2" type="ORF">EC580_01860</name>
</gene>
<dbReference type="RefSeq" id="WP_123101676.1">
    <property type="nucleotide sequence ID" value="NZ_CP127527.1"/>
</dbReference>
<reference evidence="2" key="1">
    <citation type="submission" date="2018-10" db="EMBL/GenBank/DDBJ databases">
        <title>Acidithiobacillus sulfuriphilus sp. nov.: an extremely acidophilic sulfur-oxidizing chemolithotroph isolated from a neutral pH environment.</title>
        <authorList>
            <person name="Falagan C."/>
            <person name="Moya-Beltran A."/>
            <person name="Quatrini R."/>
            <person name="Johnson D.B."/>
        </authorList>
    </citation>
    <scope>NUCLEOTIDE SEQUENCE [LARGE SCALE GENOMIC DNA]</scope>
    <source>
        <strain evidence="2">CJ-2</strain>
    </source>
</reference>
<dbReference type="InterPro" id="IPR038989">
    <property type="entry name" value="UbiJ"/>
</dbReference>
<sequence length="184" mass="20114">MNTHATSYPPIRLPALPSLPRWPLFLAVRSIPEPLLADAAARIMNRLLGERSADLAPLEGRRLSIEGTDVGKRLHFLVAGGKLRRGSTAMTDLRIRGTLADLLRLGLRLEDPDTLFFSRRLSLEGDTVTGLSVKNLLDGLDLDWAEACQRLFGPLAGPAVAQGLHRTGVAALLRDRLERILGRS</sequence>
<dbReference type="PANTHER" id="PTHR38693">
    <property type="entry name" value="UBIQUINONE BIOSYNTHESIS PROTEIN UBIJ"/>
    <property type="match status" value="1"/>
</dbReference>
<dbReference type="Pfam" id="PF02036">
    <property type="entry name" value="SCP2"/>
    <property type="match status" value="1"/>
</dbReference>
<proteinExistence type="predicted"/>
<dbReference type="InterPro" id="IPR003033">
    <property type="entry name" value="SCP2_sterol-bd_dom"/>
</dbReference>
<accession>A0A3M8RQ07</accession>
<evidence type="ECO:0000313" key="2">
    <source>
        <dbReference type="EMBL" id="RNF70461.1"/>
    </source>
</evidence>
<evidence type="ECO:0000259" key="1">
    <source>
        <dbReference type="Pfam" id="PF02036"/>
    </source>
</evidence>
<dbReference type="GO" id="GO:0006744">
    <property type="term" value="P:ubiquinone biosynthetic process"/>
    <property type="evidence" value="ECO:0007669"/>
    <property type="project" value="InterPro"/>
</dbReference>
<organism evidence="2">
    <name type="scientific">Acidithiobacillus sulfuriphilus</name>
    <dbReference type="NCBI Taxonomy" id="1867749"/>
    <lineage>
        <taxon>Bacteria</taxon>
        <taxon>Pseudomonadati</taxon>
        <taxon>Pseudomonadota</taxon>
        <taxon>Acidithiobacillia</taxon>
        <taxon>Acidithiobacillales</taxon>
        <taxon>Acidithiobacillaceae</taxon>
        <taxon>Acidithiobacillus</taxon>
    </lineage>
</organism>
<dbReference type="InterPro" id="IPR036527">
    <property type="entry name" value="SCP2_sterol-bd_dom_sf"/>
</dbReference>
<feature type="domain" description="SCP2" evidence="1">
    <location>
        <begin position="50"/>
        <end position="138"/>
    </location>
</feature>
<dbReference type="AlphaFoldDB" id="A0A3M8RQ07"/>
<dbReference type="EMBL" id="RIZI01000103">
    <property type="protein sequence ID" value="RNF70461.1"/>
    <property type="molecule type" value="Genomic_DNA"/>
</dbReference>
<dbReference type="SUPFAM" id="SSF55718">
    <property type="entry name" value="SCP-like"/>
    <property type="match status" value="1"/>
</dbReference>
<protein>
    <submittedName>
        <fullName evidence="2">Lipid carrier-like protein</fullName>
    </submittedName>
</protein>
<name>A0A3M8RQ07_9PROT</name>